<proteinExistence type="predicted"/>
<feature type="region of interest" description="Disordered" evidence="9">
    <location>
        <begin position="113"/>
        <end position="132"/>
    </location>
</feature>
<dbReference type="GO" id="GO:0005576">
    <property type="term" value="C:extracellular region"/>
    <property type="evidence" value="ECO:0007669"/>
    <property type="project" value="UniProtKB-SubCell"/>
</dbReference>
<keyword evidence="4" id="KW-0963">Cytoplasm</keyword>
<feature type="region of interest" description="Disordered" evidence="9">
    <location>
        <begin position="824"/>
        <end position="848"/>
    </location>
</feature>
<dbReference type="InterPro" id="IPR036034">
    <property type="entry name" value="PDZ_sf"/>
</dbReference>
<dbReference type="GO" id="GO:0005737">
    <property type="term" value="C:cytoplasm"/>
    <property type="evidence" value="ECO:0007669"/>
    <property type="project" value="UniProtKB-SubCell"/>
</dbReference>
<feature type="domain" description="PDZ" evidence="10">
    <location>
        <begin position="2506"/>
        <end position="2578"/>
    </location>
</feature>
<reference evidence="11 12" key="1">
    <citation type="submission" date="2024-06" db="EMBL/GenBank/DDBJ databases">
        <title>The draft genome of Grus japonensis, version 3.</title>
        <authorList>
            <person name="Nabeshima K."/>
            <person name="Suzuki S."/>
            <person name="Onuma M."/>
        </authorList>
    </citation>
    <scope>NUCLEOTIDE SEQUENCE [LARGE SCALE GENOMIC DNA]</scope>
    <source>
        <strain evidence="11 12">451A</strain>
    </source>
</reference>
<dbReference type="CDD" id="cd01650">
    <property type="entry name" value="RT_nLTR_like"/>
    <property type="match status" value="1"/>
</dbReference>
<evidence type="ECO:0000313" key="11">
    <source>
        <dbReference type="EMBL" id="GAB0202985.1"/>
    </source>
</evidence>
<feature type="region of interest" description="Disordered" evidence="9">
    <location>
        <begin position="699"/>
        <end position="754"/>
    </location>
</feature>
<evidence type="ECO:0000256" key="4">
    <source>
        <dbReference type="ARBA" id="ARBA00022490"/>
    </source>
</evidence>
<feature type="domain" description="PDZ" evidence="10">
    <location>
        <begin position="870"/>
        <end position="954"/>
    </location>
</feature>
<feature type="domain" description="PDZ" evidence="10">
    <location>
        <begin position="167"/>
        <end position="211"/>
    </location>
</feature>
<evidence type="ECO:0000256" key="1">
    <source>
        <dbReference type="ARBA" id="ARBA00004123"/>
    </source>
</evidence>
<dbReference type="PANTHER" id="PTHR11324">
    <property type="entry name" value="IL16-RELATED"/>
    <property type="match status" value="1"/>
</dbReference>
<dbReference type="CDD" id="cd06763">
    <property type="entry name" value="PDZ7_PDZD2-PDZ4_hPro-IL-16-like"/>
    <property type="match status" value="1"/>
</dbReference>
<dbReference type="Pfam" id="PF00595">
    <property type="entry name" value="PDZ"/>
    <property type="match status" value="6"/>
</dbReference>
<sequence>MWAPQGKQSVIPAHPFPCSYLAEQCWNGGFVYLIMLRRIKRKAPLPPSNGNNSNSCDPKAKPSPEPGDRAAQNGKRTRKFGVITRTPGSKESKGKTGSEHGNGHCTPMEVEVAQPETSEAESNGEEQLQGTGGQYRCRLSDGGVPDIGDQSAQIDMFELLTWYVIVDGRLTAGDELLMINGQSLVGLSHQDAVALLRSAAGLVQLVVASKESAEGDFLKYPSTSLPDLLSTCSVQDSVSCTDNKENEEPEEEEDVKGVNVSPETLVTVMETEKSQDSVCEEMPKGNNQSPTLGSGILKYRSRSQGAGSRLESVGEDDELTVENGESHYEIAVKYSRGGRKHSLPQQLESAGARQDYHIVKKSTRSFSAAQVESPWRLTQPSIISNIVLMKGQGKGLGFSIVGGQDSARGRMGIFVKTIFPNGAAAADGRLKEGDEILEVNGESLQGLTHQEAIQRFKQLKKGVVTLTVRTRLRSPSLTPCVTPTLLSRSSSPSSSASGGMTVPGPDEADSSSSSRKGPGPKDRIVMDVTLNKEPGVGLGIGACCLTLENSSPGIYIHSLAPGSVAKMDGRLSRGDQILEADSVSLRHAALSEAYAILSECGPGPVSLIISRHPNPKVSEQEMDEAIARTTHRESKDASSSHLTATREAGVAKANGLASPTGGRLSGLHNKHVESVRPGILSDSPKSARSPFHRQRRVVFYDGDVSDDDENSHMQRGQRAKSQEDTGIVITTSSVEIDDESQDSESPKYSGTETSFPVFSNSAESADSTLEQIDSPFFPIIAFDYSSMPEVRLSSLSLKELREAQLESKRSPKLEHRAVTRVKSMMSTECRSLQRQRTEEHGSYNKPVARTLPHSKKCEAPNGAGQGQGEIVTLVRNEHESFGLDLEIQAVPLKVVVTGLRPGGAAEMGSKGKMAVGDEITTINSIPVNKMTYEEICLLMQCLPTSVTLEIQKAAPAVSRFTNLILSPGIDSQNQADVNSTLAAEEERCAGKREGAVLQNASGGCAVERSTLPPDATSKDVQRGSIKSSRAEDSAAIPVTDIDDLLSQMGSPESRASRTPSRAESPLRDEYTTMCCCGTDEGCPGSEPRPAKEELLEKTVNCGANAQGVLGLSVLDSINTGKLFTVNKNSLNNYSRNFSSLNEDELPAATSLEGKRSDQFPKSMYGAAEDSHSDTESVSETFDSANDTLLGPCTAANAPAVCTVMESDEEQIEICCVNSEPQKPAPEQHLTSATCSSSASPLHPDSGKVLQTEGCAMCGSLETSINKLGLEDHGGPTPCPSQCSDVSSVSLCSPSSVFLPEKDILKNSVNIPEVYSFCNNGALSTEVDLGNSNRHMQCCESIEEEGSLHCKKISFCSARNINGLENDLLEKEGCHDKQRSKSETEAVADDCNHAVTYCSVKKETSSLSNLSKTDSNHVNASSSKAVSLRSPFPTRSKDPKASTTHDLAGKNEKISSVTSGRTSNGKVQSSGTNSCKGAAVPHSPSSQKKSCQESKGMAQKSIMDTLLNNQKAKTGPKLKGFTIKSKAKANLDSSGITPTKVSGADQKRISVSPQLSPKLLGKKTPLSRNSPTNPDPGKSISAASGTLKSELENKPSLVISEDSLLPLLNGTNSPTVSSEMKCGCGDLTDLQQAWGKPKEKQVSMQPAVCQGKGVKVDDFRARDGQSKVTSPPQGIPKVEYVKGRTENPGTGLNTIKGIYSADDLSQLDLQNVGPSAGGSSSLRSPSVQQEQLEGQEIQRTFIEVKLSSSSSSSSSSSASSSPASFLQLPLLEKTEEANAEVPRLTEEMGTMQYFSKADTTRDRNLYGLSKPVTRTYSMPTQLSGHLREESHVAEVHPVQGPKGHSAEEKYSQAAMGMLKMVHLNLPNGQSGKEQTYASKSTQRIHDTPPSVSDTSCPATDKLRSFRRNYYYYELNWPHEPTSSFSVKQRIKSFENLANFDRPLVKAIDIHSPTKSPLARRSCGGMATTASPAETPRTLRRSLSSYGGSPSPANAMAKSPASAEPPHVAEGSKGEGKPQRSEEGGTGASPAAFPPSASQARRSRGLGRPPLSRSRLRELRALSMPDLDKLCGDSFSGPPQPACFKTELEITPHRALCMPTRSDAALPARCSPAEAGAMGMGAGSPRDSGSGTPGSASDDDAPRGSSLDGERSENSWSISLDQLLVSSLDQQKLQSVFSAVVPKCDVAAMLQEVKAQVKQSWLTREVLVDWRLANVTPIYKKGWRKDPENYRSVSLTLVPGKVMKQIILSAITQHIQDNQGIRPSQHGFMKGRSCLTNPISFYDKVTRLVDEGKAVDVVYLDFSKVFDTISHSILLEKPAAHGLDWRTLHWVTNWLDGQAQRLVVNGVTSSWQPVTSGVPQGTVLGPVLFNVFINDLDKGIECILSKFAGDTNVGGSVDLLESRNALQRDLDRLDQCMRFNKAQCWVLHLGHNTTMQGYRLGEEWLESCLAEKDLGVLVNSPLNMSQQCAQVAKAANSILACIRNSAASRTRAVIVPLYSALSKEDTNFVVLHKEEGAGLGFSVAGGIDLEQKSVTVHRVFSKGVASQEGTIHRGDLVVSINGKFLANSVHGDVLNALHQARLYKYAVIVIQKEKDRANNSSRLEISATGRKCVGSGKDVSMEIGTDPNLDMNDVICVELLKTSAGLGFSLDGGKASIAGDRPLLVKRIFKGGAAEQSGNIETGDEILAVSGKSLLGLMHYDAWNIIKSVPEGPVQLLIRKHRTSI</sequence>
<feature type="region of interest" description="Disordered" evidence="9">
    <location>
        <begin position="1953"/>
        <end position="2054"/>
    </location>
</feature>
<dbReference type="CDD" id="cd06759">
    <property type="entry name" value="PDZ3_PDZD2-PDZ1_hPro-IL-16-like"/>
    <property type="match status" value="1"/>
</dbReference>
<keyword evidence="5" id="KW-0964">Secreted</keyword>
<dbReference type="InterPro" id="IPR001478">
    <property type="entry name" value="PDZ"/>
</dbReference>
<dbReference type="CDD" id="cd06762">
    <property type="entry name" value="PDZ6_PDZD2-PDZ3_hPro-IL-16-like"/>
    <property type="match status" value="1"/>
</dbReference>
<accession>A0ABC9XYY5</accession>
<dbReference type="CDD" id="cd06761">
    <property type="entry name" value="PDZ5_PDZD2-like"/>
    <property type="match status" value="1"/>
</dbReference>
<dbReference type="Proteomes" id="UP001623348">
    <property type="component" value="Unassembled WGS sequence"/>
</dbReference>
<keyword evidence="7" id="KW-0677">Repeat</keyword>
<feature type="region of interest" description="Disordered" evidence="9">
    <location>
        <begin position="630"/>
        <end position="668"/>
    </location>
</feature>
<keyword evidence="12" id="KW-1185">Reference proteome</keyword>
<feature type="region of interest" description="Disordered" evidence="9">
    <location>
        <begin position="239"/>
        <end position="258"/>
    </location>
</feature>
<evidence type="ECO:0000313" key="12">
    <source>
        <dbReference type="Proteomes" id="UP001623348"/>
    </source>
</evidence>
<feature type="region of interest" description="Disordered" evidence="9">
    <location>
        <begin position="1708"/>
        <end position="1732"/>
    </location>
</feature>
<feature type="region of interest" description="Disordered" evidence="9">
    <location>
        <begin position="44"/>
        <end position="106"/>
    </location>
</feature>
<feature type="compositionally biased region" description="Polar residues" evidence="9">
    <location>
        <begin position="1979"/>
        <end position="1990"/>
    </location>
</feature>
<evidence type="ECO:0000256" key="8">
    <source>
        <dbReference type="ARBA" id="ARBA00023242"/>
    </source>
</evidence>
<evidence type="ECO:0000259" key="10">
    <source>
        <dbReference type="PROSITE" id="PS50106"/>
    </source>
</evidence>
<evidence type="ECO:0000256" key="6">
    <source>
        <dbReference type="ARBA" id="ARBA00022553"/>
    </source>
</evidence>
<dbReference type="Gene3D" id="2.30.42.10">
    <property type="match status" value="6"/>
</dbReference>
<feature type="region of interest" description="Disordered" evidence="9">
    <location>
        <begin position="1408"/>
        <end position="1496"/>
    </location>
</feature>
<feature type="compositionally biased region" description="Low complexity" evidence="9">
    <location>
        <begin position="487"/>
        <end position="497"/>
    </location>
</feature>
<keyword evidence="6" id="KW-0597">Phosphoprotein</keyword>
<feature type="domain" description="PDZ" evidence="10">
    <location>
        <begin position="2634"/>
        <end position="2719"/>
    </location>
</feature>
<feature type="region of interest" description="Disordered" evidence="9">
    <location>
        <begin position="2114"/>
        <end position="2150"/>
    </location>
</feature>
<feature type="compositionally biased region" description="Basic and acidic residues" evidence="9">
    <location>
        <begin position="58"/>
        <end position="68"/>
    </location>
</feature>
<comment type="subcellular location">
    <subcellularLocation>
        <location evidence="2">Cytoplasm</location>
    </subcellularLocation>
    <subcellularLocation>
        <location evidence="1">Nucleus</location>
    </subcellularLocation>
    <subcellularLocation>
        <location evidence="3">Secreted</location>
    </subcellularLocation>
</comment>
<dbReference type="PROSITE" id="PS50106">
    <property type="entry name" value="PDZ"/>
    <property type="match status" value="6"/>
</dbReference>
<evidence type="ECO:0000256" key="2">
    <source>
        <dbReference type="ARBA" id="ARBA00004496"/>
    </source>
</evidence>
<feature type="domain" description="PDZ" evidence="10">
    <location>
        <begin position="527"/>
        <end position="601"/>
    </location>
</feature>
<feature type="compositionally biased region" description="Polar residues" evidence="9">
    <location>
        <begin position="1453"/>
        <end position="1474"/>
    </location>
</feature>
<gene>
    <name evidence="11" type="ORF">GRJ2_002764100</name>
</gene>
<dbReference type="GO" id="GO:0005634">
    <property type="term" value="C:nucleus"/>
    <property type="evidence" value="ECO:0007669"/>
    <property type="project" value="UniProtKB-SubCell"/>
</dbReference>
<dbReference type="CDD" id="cd06760">
    <property type="entry name" value="PDZ4_PDZD2-PDZ2_hPro-IL-16-like"/>
    <property type="match status" value="1"/>
</dbReference>
<feature type="region of interest" description="Disordered" evidence="9">
    <location>
        <begin position="1007"/>
        <end position="1064"/>
    </location>
</feature>
<feature type="compositionally biased region" description="Basic and acidic residues" evidence="9">
    <location>
        <begin position="2008"/>
        <end position="2021"/>
    </location>
</feature>
<keyword evidence="8" id="KW-0539">Nucleus</keyword>
<organism evidence="11 12">
    <name type="scientific">Grus japonensis</name>
    <name type="common">Japanese crane</name>
    <name type="synonym">Red-crowned crane</name>
    <dbReference type="NCBI Taxonomy" id="30415"/>
    <lineage>
        <taxon>Eukaryota</taxon>
        <taxon>Metazoa</taxon>
        <taxon>Chordata</taxon>
        <taxon>Craniata</taxon>
        <taxon>Vertebrata</taxon>
        <taxon>Euteleostomi</taxon>
        <taxon>Archelosauria</taxon>
        <taxon>Archosauria</taxon>
        <taxon>Dinosauria</taxon>
        <taxon>Saurischia</taxon>
        <taxon>Theropoda</taxon>
        <taxon>Coelurosauria</taxon>
        <taxon>Aves</taxon>
        <taxon>Neognathae</taxon>
        <taxon>Neoaves</taxon>
        <taxon>Gruiformes</taxon>
        <taxon>Gruidae</taxon>
        <taxon>Grus</taxon>
    </lineage>
</organism>
<evidence type="ECO:0000256" key="5">
    <source>
        <dbReference type="ARBA" id="ARBA00022525"/>
    </source>
</evidence>
<feature type="region of interest" description="Disordered" evidence="9">
    <location>
        <begin position="675"/>
        <end position="694"/>
    </location>
</feature>
<name>A0ABC9XYY5_GRUJA</name>
<feature type="compositionally biased region" description="Basic and acidic residues" evidence="9">
    <location>
        <begin position="88"/>
        <end position="102"/>
    </location>
</feature>
<feature type="compositionally biased region" description="Low complexity" evidence="9">
    <location>
        <begin position="1712"/>
        <end position="1725"/>
    </location>
</feature>
<evidence type="ECO:0000256" key="7">
    <source>
        <dbReference type="ARBA" id="ARBA00022737"/>
    </source>
</evidence>
<dbReference type="Pfam" id="PF00078">
    <property type="entry name" value="RVT_1"/>
    <property type="match status" value="1"/>
</dbReference>
<feature type="region of interest" description="Disordered" evidence="9">
    <location>
        <begin position="1149"/>
        <end position="1177"/>
    </location>
</feature>
<dbReference type="SMART" id="SM00228">
    <property type="entry name" value="PDZ"/>
    <property type="match status" value="6"/>
</dbReference>
<feature type="compositionally biased region" description="Acidic residues" evidence="9">
    <location>
        <begin position="245"/>
        <end position="254"/>
    </location>
</feature>
<feature type="region of interest" description="Disordered" evidence="9">
    <location>
        <begin position="1531"/>
        <end position="1581"/>
    </location>
</feature>
<dbReference type="EMBL" id="BAAFJT010000040">
    <property type="protein sequence ID" value="GAB0202985.1"/>
    <property type="molecule type" value="Genomic_DNA"/>
</dbReference>
<dbReference type="SUPFAM" id="SSF50156">
    <property type="entry name" value="PDZ domain-like"/>
    <property type="match status" value="6"/>
</dbReference>
<dbReference type="FunFam" id="2.30.42.10:FF:000127">
    <property type="entry name" value="Pro-interleukin-16"/>
    <property type="match status" value="1"/>
</dbReference>
<evidence type="ECO:0000256" key="9">
    <source>
        <dbReference type="SAM" id="MobiDB-lite"/>
    </source>
</evidence>
<protein>
    <submittedName>
        <fullName evidence="11">PDZ domain-containing protein 2</fullName>
    </submittedName>
</protein>
<dbReference type="FunFam" id="2.30.42.10:FF:000102">
    <property type="entry name" value="Putative pro-interleukin-16"/>
    <property type="match status" value="1"/>
</dbReference>
<feature type="compositionally biased region" description="Polar residues" evidence="9">
    <location>
        <begin position="1408"/>
        <end position="1424"/>
    </location>
</feature>
<feature type="compositionally biased region" description="Low complexity" evidence="9">
    <location>
        <begin position="2026"/>
        <end position="2051"/>
    </location>
</feature>
<feature type="domain" description="PDZ" evidence="10">
    <location>
        <begin position="385"/>
        <end position="471"/>
    </location>
</feature>
<evidence type="ECO:0000256" key="3">
    <source>
        <dbReference type="ARBA" id="ARBA00004613"/>
    </source>
</evidence>
<feature type="compositionally biased region" description="Polar residues" evidence="9">
    <location>
        <begin position="824"/>
        <end position="834"/>
    </location>
</feature>
<dbReference type="PANTHER" id="PTHR11324:SF16">
    <property type="entry name" value="PDZ DOMAIN-CONTAINING PROTEIN 2"/>
    <property type="match status" value="1"/>
</dbReference>
<comment type="caution">
    <text evidence="11">The sequence shown here is derived from an EMBL/GenBank/DDBJ whole genome shotgun (WGS) entry which is preliminary data.</text>
</comment>
<feature type="region of interest" description="Disordered" evidence="9">
    <location>
        <begin position="479"/>
        <end position="523"/>
    </location>
</feature>
<dbReference type="InterPro" id="IPR000477">
    <property type="entry name" value="RT_dom"/>
</dbReference>